<dbReference type="HOGENOM" id="CLU_021838_0_2_10"/>
<feature type="transmembrane region" description="Helical" evidence="8">
    <location>
        <begin position="558"/>
        <end position="580"/>
    </location>
</feature>
<reference evidence="11" key="1">
    <citation type="submission" date="2012-06" db="EMBL/GenBank/DDBJ databases">
        <title>The complete genome of Flexibacter litoralis DSM 6794.</title>
        <authorList>
            <person name="Lucas S."/>
            <person name="Copeland A."/>
            <person name="Lapidus A."/>
            <person name="Glavina del Rio T."/>
            <person name="Dalin E."/>
            <person name="Tice H."/>
            <person name="Bruce D."/>
            <person name="Goodwin L."/>
            <person name="Pitluck S."/>
            <person name="Peters L."/>
            <person name="Ovchinnikova G."/>
            <person name="Lu M."/>
            <person name="Kyrpides N."/>
            <person name="Mavromatis K."/>
            <person name="Ivanova N."/>
            <person name="Brettin T."/>
            <person name="Detter J.C."/>
            <person name="Han C."/>
            <person name="Larimer F."/>
            <person name="Land M."/>
            <person name="Hauser L."/>
            <person name="Markowitz V."/>
            <person name="Cheng J.-F."/>
            <person name="Hugenholtz P."/>
            <person name="Woyke T."/>
            <person name="Wu D."/>
            <person name="Spring S."/>
            <person name="Lang E."/>
            <person name="Kopitz M."/>
            <person name="Brambilla E."/>
            <person name="Klenk H.-P."/>
            <person name="Eisen J.A."/>
        </authorList>
    </citation>
    <scope>NUCLEOTIDE SEQUENCE [LARGE SCALE GENOMIC DNA]</scope>
    <source>
        <strain evidence="11">ATCC 23117 / DSM 6794 / NBRC 15988 / NCIMB 1366 / Sio-4</strain>
    </source>
</reference>
<dbReference type="GO" id="GO:0055085">
    <property type="term" value="P:transmembrane transport"/>
    <property type="evidence" value="ECO:0007669"/>
    <property type="project" value="InterPro"/>
</dbReference>
<organism evidence="10 11">
    <name type="scientific">Bernardetia litoralis (strain ATCC 23117 / DSM 6794 / NBRC 15988 / NCIMB 1366 / Fx l1 / Sio-4)</name>
    <name type="common">Flexibacter litoralis</name>
    <dbReference type="NCBI Taxonomy" id="880071"/>
    <lineage>
        <taxon>Bacteria</taxon>
        <taxon>Pseudomonadati</taxon>
        <taxon>Bacteroidota</taxon>
        <taxon>Cytophagia</taxon>
        <taxon>Cytophagales</taxon>
        <taxon>Bernardetiaceae</taxon>
        <taxon>Bernardetia</taxon>
    </lineage>
</organism>
<dbReference type="KEGG" id="fli:Fleli_1114"/>
<gene>
    <name evidence="10" type="ordered locus">Fleli_1114</name>
</gene>
<feature type="transmembrane region" description="Helical" evidence="8">
    <location>
        <begin position="90"/>
        <end position="111"/>
    </location>
</feature>
<feature type="transmembrane region" description="Helical" evidence="8">
    <location>
        <begin position="448"/>
        <end position="467"/>
    </location>
</feature>
<feature type="transmembrane region" description="Helical" evidence="8">
    <location>
        <begin position="55"/>
        <end position="78"/>
    </location>
</feature>
<comment type="similarity">
    <text evidence="8">Belongs to the binding-protein-dependent transport system permease family.</text>
</comment>
<keyword evidence="6 8" id="KW-1133">Transmembrane helix</keyword>
<evidence type="ECO:0000313" key="11">
    <source>
        <dbReference type="Proteomes" id="UP000006054"/>
    </source>
</evidence>
<evidence type="ECO:0000256" key="5">
    <source>
        <dbReference type="ARBA" id="ARBA00022692"/>
    </source>
</evidence>
<keyword evidence="3" id="KW-1003">Cell membrane</keyword>
<feature type="transmembrane region" description="Helical" evidence="8">
    <location>
        <begin position="330"/>
        <end position="354"/>
    </location>
</feature>
<evidence type="ECO:0000256" key="8">
    <source>
        <dbReference type="RuleBase" id="RU363032"/>
    </source>
</evidence>
<dbReference type="STRING" id="880071.Fleli_1114"/>
<accession>I4AHW7</accession>
<evidence type="ECO:0000256" key="4">
    <source>
        <dbReference type="ARBA" id="ARBA00022519"/>
    </source>
</evidence>
<dbReference type="PANTHER" id="PTHR43357:SF3">
    <property type="entry name" value="FE(3+)-TRANSPORT SYSTEM PERMEASE PROTEIN FBPB 2"/>
    <property type="match status" value="1"/>
</dbReference>
<dbReference type="Proteomes" id="UP000006054">
    <property type="component" value="Chromosome"/>
</dbReference>
<dbReference type="GO" id="GO:0005886">
    <property type="term" value="C:plasma membrane"/>
    <property type="evidence" value="ECO:0007669"/>
    <property type="project" value="UniProtKB-SubCell"/>
</dbReference>
<keyword evidence="11" id="KW-1185">Reference proteome</keyword>
<dbReference type="Gene3D" id="1.10.3720.10">
    <property type="entry name" value="MetI-like"/>
    <property type="match status" value="2"/>
</dbReference>
<keyword evidence="5 8" id="KW-0812">Transmembrane</keyword>
<dbReference type="CDD" id="cd06261">
    <property type="entry name" value="TM_PBP2"/>
    <property type="match status" value="2"/>
</dbReference>
<dbReference type="InterPro" id="IPR000515">
    <property type="entry name" value="MetI-like"/>
</dbReference>
<dbReference type="EMBL" id="CP003345">
    <property type="protein sequence ID" value="AFM03552.1"/>
    <property type="molecule type" value="Genomic_DNA"/>
</dbReference>
<evidence type="ECO:0000256" key="2">
    <source>
        <dbReference type="ARBA" id="ARBA00022448"/>
    </source>
</evidence>
<feature type="transmembrane region" description="Helical" evidence="8">
    <location>
        <begin position="182"/>
        <end position="203"/>
    </location>
</feature>
<dbReference type="AlphaFoldDB" id="I4AHW7"/>
<dbReference type="eggNOG" id="COG1178">
    <property type="taxonomic scope" value="Bacteria"/>
</dbReference>
<evidence type="ECO:0000256" key="6">
    <source>
        <dbReference type="ARBA" id="ARBA00022989"/>
    </source>
</evidence>
<feature type="transmembrane region" description="Helical" evidence="8">
    <location>
        <begin position="416"/>
        <end position="436"/>
    </location>
</feature>
<dbReference type="SUPFAM" id="SSF161098">
    <property type="entry name" value="MetI-like"/>
    <property type="match status" value="2"/>
</dbReference>
<feature type="domain" description="ABC transmembrane type-1" evidence="9">
    <location>
        <begin position="330"/>
        <end position="580"/>
    </location>
</feature>
<name>I4AHW7_BERLS</name>
<keyword evidence="7 8" id="KW-0472">Membrane</keyword>
<feature type="domain" description="ABC transmembrane type-1" evidence="9">
    <location>
        <begin position="55"/>
        <end position="253"/>
    </location>
</feature>
<comment type="subcellular location">
    <subcellularLocation>
        <location evidence="1">Cell inner membrane</location>
        <topology evidence="1">Multi-pass membrane protein</topology>
    </subcellularLocation>
    <subcellularLocation>
        <location evidence="8">Cell membrane</location>
        <topology evidence="8">Multi-pass membrane protein</topology>
    </subcellularLocation>
</comment>
<dbReference type="PANTHER" id="PTHR43357">
    <property type="entry name" value="INNER MEMBRANE ABC TRANSPORTER PERMEASE PROTEIN YDCV"/>
    <property type="match status" value="1"/>
</dbReference>
<proteinExistence type="inferred from homology"/>
<dbReference type="OrthoDB" id="9776648at2"/>
<dbReference type="InterPro" id="IPR035906">
    <property type="entry name" value="MetI-like_sf"/>
</dbReference>
<evidence type="ECO:0000313" key="10">
    <source>
        <dbReference type="EMBL" id="AFM03552.1"/>
    </source>
</evidence>
<dbReference type="PROSITE" id="PS50928">
    <property type="entry name" value="ABC_TM1"/>
    <property type="match status" value="2"/>
</dbReference>
<evidence type="ECO:0000256" key="3">
    <source>
        <dbReference type="ARBA" id="ARBA00022475"/>
    </source>
</evidence>
<feature type="transmembrane region" description="Helical" evidence="8">
    <location>
        <begin position="284"/>
        <end position="310"/>
    </location>
</feature>
<dbReference type="Pfam" id="PF00528">
    <property type="entry name" value="BPD_transp_1"/>
    <property type="match status" value="2"/>
</dbReference>
<sequence length="587" mass="65724" precursor="true">MQKIKSVFSSYLSYFLVILLLLVWSMPILYLFTAFDGETSTAWKHISENLLLDYTLGSLKMLFGVSLGVLFFGVPTAWLVSTTDFFGRKFFSWGLVLPLAIPAYILAYTYADIFSYTGGVGIFLRKNNLPSIPIMSDFGGVFILALALYPYVYAVSKTAFSNQLGSVWEASKMLGKSSFYTFFKIVLPLARPFIFGGLLLVMMEVLNEYGTFKYYGIQTFTTGIFSAWAKFGDVKAALRLALCLLGVIIFLVILEKNQRGRMAFSDDKNTAPMPRKKLSFLQQIFAFSFCSLVFCFAFGFPVLQLILWTIKEFQDKGMNNVLNEEIYQLASHTITLAFLSAFVVVIVAILLSLFQKRISNLSKNYPSNLVIGGDTNNGRDKDSNNGKSNYYRLIHSIKKYPFSLFFQKSISRIATMGYAVPGAVIAVGVLGVFLWIDKKLYSFLLDNFDIKIGLFVSGTVISLIYAYSVRFLSVGFQPIESQLIKIGNSLESASKMLGKNSTQTFFKITFPLLRPAMLTALLLVFVDVSKELPLTLILRPFNYDTLATKAYELADQEFVAQSALPALLIILISLLPAILLSRIGKKK</sequence>
<evidence type="ECO:0000256" key="1">
    <source>
        <dbReference type="ARBA" id="ARBA00004429"/>
    </source>
</evidence>
<keyword evidence="4" id="KW-0997">Cell inner membrane</keyword>
<feature type="transmembrane region" description="Helical" evidence="8">
    <location>
        <begin position="131"/>
        <end position="152"/>
    </location>
</feature>
<feature type="transmembrane region" description="Helical" evidence="8">
    <location>
        <begin position="12"/>
        <end position="35"/>
    </location>
</feature>
<feature type="transmembrane region" description="Helical" evidence="8">
    <location>
        <begin position="236"/>
        <end position="254"/>
    </location>
</feature>
<evidence type="ECO:0000256" key="7">
    <source>
        <dbReference type="ARBA" id="ARBA00023136"/>
    </source>
</evidence>
<dbReference type="RefSeq" id="WP_014797009.1">
    <property type="nucleotide sequence ID" value="NC_018018.1"/>
</dbReference>
<evidence type="ECO:0000259" key="9">
    <source>
        <dbReference type="PROSITE" id="PS50928"/>
    </source>
</evidence>
<feature type="transmembrane region" description="Helical" evidence="8">
    <location>
        <begin position="505"/>
        <end position="526"/>
    </location>
</feature>
<dbReference type="PATRIC" id="fig|880071.3.peg.1084"/>
<protein>
    <submittedName>
        <fullName evidence="10">ABC-type Fe3+ transport system, permease component</fullName>
    </submittedName>
</protein>
<keyword evidence="2 8" id="KW-0813">Transport</keyword>